<dbReference type="EMBL" id="JH651384">
    <property type="protein sequence ID" value="EIJ34545.1"/>
    <property type="molecule type" value="Genomic_DNA"/>
</dbReference>
<evidence type="ECO:0000313" key="4">
    <source>
        <dbReference type="Proteomes" id="UP000005317"/>
    </source>
</evidence>
<keyword evidence="4" id="KW-1185">Reference proteome</keyword>
<sequence>MIIPRHLLPIVKNRAEQYPVITVTGPRQSGKTTLCKQAFPDKPYANLERPDTRDFARSDPRGFLAQFGDGVVLDEIQRVPELLSWIQVEVDEKKQMGQFVLTGSHQFELSREISQSLAGRTALLKLLPLSMAELQDAGLPVAADSLLYKGGYPRIYEQALDPAMVLGDYFETYVQRDLRELLQLKNLQLFEKFVRLTAGRSGQLLNMQSLANDVGVSGYTINEWINLLEASYIVFRLPPWFANVGKRLIKSPKLYFYDVGLAAWLMGITREEHLATHPLRGNLFENLVVLEVFKTFYNRGERPNAYFYRDSAKNEADLVLEAGDGLRLLEVKAAQTVASDAMRPAQKVAGFLGERVRQLVLVYGGEMPQQRSEFTVLPYFSVGGWV</sequence>
<dbReference type="PANTHER" id="PTHR43566">
    <property type="entry name" value="CONSERVED PROTEIN"/>
    <property type="match status" value="1"/>
</dbReference>
<evidence type="ECO:0000259" key="2">
    <source>
        <dbReference type="Pfam" id="PF13635"/>
    </source>
</evidence>
<dbReference type="InterPro" id="IPR027417">
    <property type="entry name" value="P-loop_NTPase"/>
</dbReference>
<evidence type="ECO:0000259" key="1">
    <source>
        <dbReference type="Pfam" id="PF13173"/>
    </source>
</evidence>
<dbReference type="Pfam" id="PF13173">
    <property type="entry name" value="AAA_14"/>
    <property type="match status" value="1"/>
</dbReference>
<organism evidence="3 4">
    <name type="scientific">Thiothrix nivea (strain ATCC 35100 / DSM 5205 / JP2)</name>
    <dbReference type="NCBI Taxonomy" id="870187"/>
    <lineage>
        <taxon>Bacteria</taxon>
        <taxon>Pseudomonadati</taxon>
        <taxon>Pseudomonadota</taxon>
        <taxon>Gammaproteobacteria</taxon>
        <taxon>Thiotrichales</taxon>
        <taxon>Thiotrichaceae</taxon>
        <taxon>Thiothrix</taxon>
    </lineage>
</organism>
<dbReference type="AlphaFoldDB" id="A0A656HHN5"/>
<proteinExistence type="predicted"/>
<feature type="domain" description="AAA" evidence="1">
    <location>
        <begin position="18"/>
        <end position="134"/>
    </location>
</feature>
<protein>
    <submittedName>
        <fullName evidence="3">AAA family ATPase</fullName>
    </submittedName>
</protein>
<dbReference type="SUPFAM" id="SSF52540">
    <property type="entry name" value="P-loop containing nucleoside triphosphate hydrolases"/>
    <property type="match status" value="1"/>
</dbReference>
<dbReference type="InterPro" id="IPR041682">
    <property type="entry name" value="AAA_14"/>
</dbReference>
<feature type="domain" description="DUF4143" evidence="2">
    <location>
        <begin position="175"/>
        <end position="333"/>
    </location>
</feature>
<evidence type="ECO:0000313" key="3">
    <source>
        <dbReference type="EMBL" id="EIJ34545.1"/>
    </source>
</evidence>
<name>A0A656HHN5_THINJ</name>
<dbReference type="Proteomes" id="UP000005317">
    <property type="component" value="Unassembled WGS sequence"/>
</dbReference>
<dbReference type="Pfam" id="PF13635">
    <property type="entry name" value="DUF4143"/>
    <property type="match status" value="1"/>
</dbReference>
<dbReference type="RefSeq" id="WP_002708473.1">
    <property type="nucleotide sequence ID" value="NZ_JH651384.1"/>
</dbReference>
<gene>
    <name evidence="3" type="ORF">Thini_1971</name>
</gene>
<reference evidence="4" key="1">
    <citation type="journal article" date="2011" name="Stand. Genomic Sci.">
        <title>Genome sequence of the filamentous, gliding Thiothrix nivea neotype strain (JP2(T)).</title>
        <authorList>
            <person name="Lapidus A."/>
            <person name="Nolan M."/>
            <person name="Lucas S."/>
            <person name="Glavina Del Rio T."/>
            <person name="Tice H."/>
            <person name="Cheng J.F."/>
            <person name="Tapia R."/>
            <person name="Han C."/>
            <person name="Goodwin L."/>
            <person name="Pitluck S."/>
            <person name="Liolios K."/>
            <person name="Pagani I."/>
            <person name="Ivanova N."/>
            <person name="Huntemann M."/>
            <person name="Mavromatis K."/>
            <person name="Mikhailova N."/>
            <person name="Pati A."/>
            <person name="Chen A."/>
            <person name="Palaniappan K."/>
            <person name="Land M."/>
            <person name="Brambilla E.M."/>
            <person name="Rohde M."/>
            <person name="Abt B."/>
            <person name="Verbarg S."/>
            <person name="Goker M."/>
            <person name="Bristow J."/>
            <person name="Eisen J.A."/>
            <person name="Markowitz V."/>
            <person name="Hugenholtz P."/>
            <person name="Kyrpides N.C."/>
            <person name="Klenk H.P."/>
            <person name="Woyke T."/>
        </authorList>
    </citation>
    <scope>NUCLEOTIDE SEQUENCE [LARGE SCALE GENOMIC DNA]</scope>
    <source>
        <strain evidence="4">ATCC 35100 / DSM 5205 / JP2</strain>
    </source>
</reference>
<accession>A0A656HHN5</accession>
<dbReference type="InterPro" id="IPR025420">
    <property type="entry name" value="DUF4143"/>
</dbReference>
<dbReference type="PANTHER" id="PTHR43566:SF2">
    <property type="entry name" value="DUF4143 DOMAIN-CONTAINING PROTEIN"/>
    <property type="match status" value="1"/>
</dbReference>